<keyword evidence="2" id="KW-1185">Reference proteome</keyword>
<evidence type="ECO:0000313" key="1">
    <source>
        <dbReference type="EMBL" id="MBL4951309.1"/>
    </source>
</evidence>
<organism evidence="1 2">
    <name type="scientific">Neobacillus paridis</name>
    <dbReference type="NCBI Taxonomy" id="2803862"/>
    <lineage>
        <taxon>Bacteria</taxon>
        <taxon>Bacillati</taxon>
        <taxon>Bacillota</taxon>
        <taxon>Bacilli</taxon>
        <taxon>Bacillales</taxon>
        <taxon>Bacillaceae</taxon>
        <taxon>Neobacillus</taxon>
    </lineage>
</organism>
<dbReference type="EMBL" id="JAESWB010000025">
    <property type="protein sequence ID" value="MBL4951309.1"/>
    <property type="molecule type" value="Genomic_DNA"/>
</dbReference>
<accession>A0ABS1TJ13</accession>
<sequence length="46" mass="5660">MTLNILFMTITITKRKISQEEAIHQEMVEKLYEAHKERQMTMYRIM</sequence>
<dbReference type="Pfam" id="PF09501">
    <property type="entry name" value="Bac_small_YrzI"/>
    <property type="match status" value="1"/>
</dbReference>
<gene>
    <name evidence="1" type="ORF">JK635_03510</name>
</gene>
<comment type="caution">
    <text evidence="1">The sequence shown here is derived from an EMBL/GenBank/DDBJ whole genome shotgun (WGS) entry which is preliminary data.</text>
</comment>
<name>A0ABS1TJ13_9BACI</name>
<dbReference type="InterPro" id="IPR012655">
    <property type="entry name" value="YrzI"/>
</dbReference>
<reference evidence="1 2" key="1">
    <citation type="submission" date="2021-01" db="EMBL/GenBank/DDBJ databases">
        <title>Genome public.</title>
        <authorList>
            <person name="Liu C."/>
            <person name="Sun Q."/>
        </authorList>
    </citation>
    <scope>NUCLEOTIDE SEQUENCE [LARGE SCALE GENOMIC DNA]</scope>
    <source>
        <strain evidence="1 2">YIM B02564</strain>
    </source>
</reference>
<evidence type="ECO:0000313" key="2">
    <source>
        <dbReference type="Proteomes" id="UP000623967"/>
    </source>
</evidence>
<proteinExistence type="predicted"/>
<dbReference type="Proteomes" id="UP000623967">
    <property type="component" value="Unassembled WGS sequence"/>
</dbReference>
<protein>
    <submittedName>
        <fullName evidence="1">YrzI family small protein</fullName>
    </submittedName>
</protein>
<dbReference type="RefSeq" id="WP_202652425.1">
    <property type="nucleotide sequence ID" value="NZ_JAESWB010000025.1"/>
</dbReference>